<protein>
    <submittedName>
        <fullName evidence="5">Putative MFS family arabinose efflux permease</fullName>
    </submittedName>
</protein>
<dbReference type="Pfam" id="PF07690">
    <property type="entry name" value="MFS_1"/>
    <property type="match status" value="1"/>
</dbReference>
<reference evidence="5 6" key="1">
    <citation type="submission" date="2019-03" db="EMBL/GenBank/DDBJ databases">
        <title>Genomic Encyclopedia of Type Strains, Phase IV (KMG-IV): sequencing the most valuable type-strain genomes for metagenomic binning, comparative biology and taxonomic classification.</title>
        <authorList>
            <person name="Goeker M."/>
        </authorList>
    </citation>
    <scope>NUCLEOTIDE SEQUENCE [LARGE SCALE GENOMIC DNA]</scope>
    <source>
        <strain evidence="5 6">DSM 22958</strain>
    </source>
</reference>
<dbReference type="SUPFAM" id="SSF103473">
    <property type="entry name" value="MFS general substrate transporter"/>
    <property type="match status" value="1"/>
</dbReference>
<feature type="transmembrane region" description="Helical" evidence="4">
    <location>
        <begin position="73"/>
        <end position="91"/>
    </location>
</feature>
<keyword evidence="6" id="KW-1185">Reference proteome</keyword>
<evidence type="ECO:0000256" key="1">
    <source>
        <dbReference type="ARBA" id="ARBA00022692"/>
    </source>
</evidence>
<dbReference type="RefSeq" id="WP_132002991.1">
    <property type="nucleotide sequence ID" value="NZ_JBHUNN010000002.1"/>
</dbReference>
<feature type="transmembrane region" description="Helical" evidence="4">
    <location>
        <begin position="97"/>
        <end position="117"/>
    </location>
</feature>
<dbReference type="OrthoDB" id="8067008at2"/>
<keyword evidence="2 4" id="KW-1133">Transmembrane helix</keyword>
<feature type="transmembrane region" description="Helical" evidence="4">
    <location>
        <begin position="240"/>
        <end position="259"/>
    </location>
</feature>
<dbReference type="InterPro" id="IPR036259">
    <property type="entry name" value="MFS_trans_sf"/>
</dbReference>
<dbReference type="Proteomes" id="UP000294881">
    <property type="component" value="Unassembled WGS sequence"/>
</dbReference>
<proteinExistence type="predicted"/>
<feature type="transmembrane region" description="Helical" evidence="4">
    <location>
        <begin position="330"/>
        <end position="352"/>
    </location>
</feature>
<evidence type="ECO:0000313" key="6">
    <source>
        <dbReference type="Proteomes" id="UP000294881"/>
    </source>
</evidence>
<dbReference type="EMBL" id="SLWL01000002">
    <property type="protein sequence ID" value="TCO15066.1"/>
    <property type="molecule type" value="Genomic_DNA"/>
</dbReference>
<accession>A0A4R2GW69</accession>
<organism evidence="5 6">
    <name type="scientific">Camelimonas lactis</name>
    <dbReference type="NCBI Taxonomy" id="659006"/>
    <lineage>
        <taxon>Bacteria</taxon>
        <taxon>Pseudomonadati</taxon>
        <taxon>Pseudomonadota</taxon>
        <taxon>Alphaproteobacteria</taxon>
        <taxon>Hyphomicrobiales</taxon>
        <taxon>Chelatococcaceae</taxon>
        <taxon>Camelimonas</taxon>
    </lineage>
</organism>
<feature type="transmembrane region" description="Helical" evidence="4">
    <location>
        <begin position="295"/>
        <end position="318"/>
    </location>
</feature>
<gene>
    <name evidence="5" type="ORF">EV666_10242</name>
</gene>
<dbReference type="Gene3D" id="1.20.1250.20">
    <property type="entry name" value="MFS general substrate transporter like domains"/>
    <property type="match status" value="1"/>
</dbReference>
<feature type="transmembrane region" description="Helical" evidence="4">
    <location>
        <begin position="12"/>
        <end position="33"/>
    </location>
</feature>
<feature type="transmembrane region" description="Helical" evidence="4">
    <location>
        <begin position="39"/>
        <end position="61"/>
    </location>
</feature>
<keyword evidence="1 4" id="KW-0812">Transmembrane</keyword>
<evidence type="ECO:0000256" key="4">
    <source>
        <dbReference type="SAM" id="Phobius"/>
    </source>
</evidence>
<feature type="transmembrane region" description="Helical" evidence="4">
    <location>
        <begin position="358"/>
        <end position="378"/>
    </location>
</feature>
<evidence type="ECO:0000256" key="2">
    <source>
        <dbReference type="ARBA" id="ARBA00022989"/>
    </source>
</evidence>
<sequence>MLSERDIRWLSAMAATVGFGQSALLALVPVIAGRTGLDAPAIGAVAFAGALTFLVGAPLWGRRPQALRARFRVLAALMVVGQSLFLAALVLPALPAAAALGLLALSRIIYSAGAAGLMPHAQATVARATAPARRPAALARLSAGLGGGRILGSLATLPGAAGLWPLLVAMALSPLTLLAAPDVRKPEPADATGMRLPQLARAVGPLLAIGFALTLGFGQIQMTLGLFLQAQFGIDAHAAARWAGVSYALTAIVMIAVQLQLTPRLGGGAMGVMRFGLALFAFGSGVMLAPLLPLLVAGALLAGAGVALATPAYTAALVGRVAPGQQASAAGWLASVHVLGQGAGALTGGLMFAMWPGAPFLFCACIGLAFALALPWFFAGKPGEPADAGP</sequence>
<dbReference type="PANTHER" id="PTHR23546">
    <property type="entry name" value="TRANSPORT PROTEIN"/>
    <property type="match status" value="1"/>
</dbReference>
<comment type="caution">
    <text evidence="5">The sequence shown here is derived from an EMBL/GenBank/DDBJ whole genome shotgun (WGS) entry which is preliminary data.</text>
</comment>
<feature type="transmembrane region" description="Helical" evidence="4">
    <location>
        <begin position="202"/>
        <end position="220"/>
    </location>
</feature>
<dbReference type="AlphaFoldDB" id="A0A4R2GW69"/>
<keyword evidence="3 4" id="KW-0472">Membrane</keyword>
<name>A0A4R2GW69_9HYPH</name>
<evidence type="ECO:0000313" key="5">
    <source>
        <dbReference type="EMBL" id="TCO15066.1"/>
    </source>
</evidence>
<dbReference type="PANTHER" id="PTHR23546:SF1">
    <property type="entry name" value="MEMBRANE PROTEIN"/>
    <property type="match status" value="1"/>
</dbReference>
<feature type="transmembrane region" description="Helical" evidence="4">
    <location>
        <begin position="271"/>
        <end position="289"/>
    </location>
</feature>
<evidence type="ECO:0000256" key="3">
    <source>
        <dbReference type="ARBA" id="ARBA00023136"/>
    </source>
</evidence>
<dbReference type="GO" id="GO:0022857">
    <property type="term" value="F:transmembrane transporter activity"/>
    <property type="evidence" value="ECO:0007669"/>
    <property type="project" value="InterPro"/>
</dbReference>
<dbReference type="InterPro" id="IPR011701">
    <property type="entry name" value="MFS"/>
</dbReference>